<feature type="domain" description="Glutamyl-tRNA reductase N-terminal" evidence="17">
    <location>
        <begin position="7"/>
        <end position="153"/>
    </location>
</feature>
<dbReference type="InterPro" id="IPR000343">
    <property type="entry name" value="4pyrrol_synth_GluRdtase"/>
</dbReference>
<organism evidence="18 19">
    <name type="scientific">Candidatus Venteria ishoeyi</name>
    <dbReference type="NCBI Taxonomy" id="1899563"/>
    <lineage>
        <taxon>Bacteria</taxon>
        <taxon>Pseudomonadati</taxon>
        <taxon>Pseudomonadota</taxon>
        <taxon>Gammaproteobacteria</taxon>
        <taxon>Thiotrichales</taxon>
        <taxon>Thiotrichaceae</taxon>
        <taxon>Venteria</taxon>
    </lineage>
</organism>
<evidence type="ECO:0000256" key="13">
    <source>
        <dbReference type="PIRSR" id="PIRSR000445-4"/>
    </source>
</evidence>
<dbReference type="UniPathway" id="UPA00251">
    <property type="reaction ID" value="UER00316"/>
</dbReference>
<evidence type="ECO:0000256" key="10">
    <source>
        <dbReference type="PIRSR" id="PIRSR000445-1"/>
    </source>
</evidence>
<comment type="catalytic activity">
    <reaction evidence="7 9 14">
        <text>(S)-4-amino-5-oxopentanoate + tRNA(Glu) + NADP(+) = L-glutamyl-tRNA(Glu) + NADPH + H(+)</text>
        <dbReference type="Rhea" id="RHEA:12344"/>
        <dbReference type="Rhea" id="RHEA-COMP:9663"/>
        <dbReference type="Rhea" id="RHEA-COMP:9680"/>
        <dbReference type="ChEBI" id="CHEBI:15378"/>
        <dbReference type="ChEBI" id="CHEBI:57501"/>
        <dbReference type="ChEBI" id="CHEBI:57783"/>
        <dbReference type="ChEBI" id="CHEBI:58349"/>
        <dbReference type="ChEBI" id="CHEBI:78442"/>
        <dbReference type="ChEBI" id="CHEBI:78520"/>
        <dbReference type="EC" id="1.2.1.70"/>
    </reaction>
</comment>
<feature type="domain" description="Tetrapyrrole biosynthesis glutamyl-tRNA reductase dimerisation" evidence="15">
    <location>
        <begin position="317"/>
        <end position="414"/>
    </location>
</feature>
<feature type="binding site" evidence="9 11">
    <location>
        <position position="106"/>
    </location>
    <ligand>
        <name>substrate</name>
    </ligand>
</feature>
<comment type="function">
    <text evidence="9">Catalyzes the NADPH-dependent reduction of glutamyl-tRNA(Glu) to glutamate 1-semialdehyde (GSA).</text>
</comment>
<evidence type="ECO:0000256" key="14">
    <source>
        <dbReference type="RuleBase" id="RU000584"/>
    </source>
</evidence>
<evidence type="ECO:0000259" key="15">
    <source>
        <dbReference type="Pfam" id="PF00745"/>
    </source>
</evidence>
<evidence type="ECO:0000256" key="8">
    <source>
        <dbReference type="ARBA" id="ARBA00068659"/>
    </source>
</evidence>
<dbReference type="CDD" id="cd05213">
    <property type="entry name" value="NAD_bind_Glutamyl_tRNA_reduct"/>
    <property type="match status" value="1"/>
</dbReference>
<evidence type="ECO:0000256" key="1">
    <source>
        <dbReference type="ARBA" id="ARBA00005059"/>
    </source>
</evidence>
<evidence type="ECO:0000256" key="9">
    <source>
        <dbReference type="HAMAP-Rule" id="MF_00087"/>
    </source>
</evidence>
<evidence type="ECO:0000256" key="2">
    <source>
        <dbReference type="ARBA" id="ARBA00005916"/>
    </source>
</evidence>
<dbReference type="InterPro" id="IPR015896">
    <property type="entry name" value="4pyrrol_synth_GluRdtase_dimer"/>
</dbReference>
<dbReference type="Pfam" id="PF00745">
    <property type="entry name" value="GlutR_dimer"/>
    <property type="match status" value="1"/>
</dbReference>
<dbReference type="EC" id="1.2.1.70" evidence="3 9"/>
<feature type="binding site" evidence="9 11">
    <location>
        <begin position="111"/>
        <end position="113"/>
    </location>
    <ligand>
        <name>substrate</name>
    </ligand>
</feature>
<dbReference type="FunFam" id="3.40.50.720:FF:000031">
    <property type="entry name" value="Glutamyl-tRNA reductase"/>
    <property type="match status" value="1"/>
</dbReference>
<keyword evidence="4 9" id="KW-0521">NADP</keyword>
<sequence length="431" mass="47779">MRLFAFGINHNTATVDIRERFSFTETQLPVALQDLKQQTGIREAVLLSTCNRTEVYCGIQEDGSQVIDWFSQYRNTSRDLLNTSLYVHSARSAVRHLLRVASGLDSMVLGEPQILGQLKNAYRIAQKSGTLGMLLGRLFQHSFAVAKQVRTDTAISSSPISVAFAAVRLAQQVFGDLSNRTALLIGAGETIELAARHLHENQLGRMVVANRTLERARHLAMAMGGYAITLPEISEHLAEADVIISSTGSDIPVLLASQIQEAVKKRKHRPMFIVDIAVPRDVEAAAGDLENVYLYTVDDLNDVIQENLRNRQQAAVQAEEIIDTQVTHFISWLDSLGAVDTICAIREQALQQRQEVSDRALRLLKNGGDPEDVIQQLAYQLTNTFLHAPSTQLREAASNGDEEFIDVARQLFNLPEIPPQCTRSETVTKPS</sequence>
<feature type="domain" description="Quinate/shikimate 5-dehydrogenase/glutamyl-tRNA reductase" evidence="16">
    <location>
        <begin position="169"/>
        <end position="303"/>
    </location>
</feature>
<dbReference type="PROSITE" id="PS00747">
    <property type="entry name" value="GLUTR"/>
    <property type="match status" value="1"/>
</dbReference>
<feature type="active site" description="Nucleophile" evidence="9 10">
    <location>
        <position position="50"/>
    </location>
</feature>
<dbReference type="AlphaFoldDB" id="A0A1H6FCF1"/>
<evidence type="ECO:0000313" key="18">
    <source>
        <dbReference type="EMBL" id="SEH07762.1"/>
    </source>
</evidence>
<dbReference type="NCBIfam" id="TIGR01035">
    <property type="entry name" value="hemA"/>
    <property type="match status" value="1"/>
</dbReference>
<feature type="site" description="Important for activity" evidence="9 13">
    <location>
        <position position="96"/>
    </location>
</feature>
<dbReference type="PANTHER" id="PTHR43013:SF1">
    <property type="entry name" value="GLUTAMYL-TRNA REDUCTASE"/>
    <property type="match status" value="1"/>
</dbReference>
<dbReference type="HAMAP" id="MF_00087">
    <property type="entry name" value="Glu_tRNA_reductase"/>
    <property type="match status" value="1"/>
</dbReference>
<dbReference type="GO" id="GO:0019353">
    <property type="term" value="P:protoporphyrinogen IX biosynthetic process from glutamate"/>
    <property type="evidence" value="ECO:0007669"/>
    <property type="project" value="TreeGrafter"/>
</dbReference>
<name>A0A1H6FCF1_9GAMM</name>
<evidence type="ECO:0000259" key="17">
    <source>
        <dbReference type="Pfam" id="PF05201"/>
    </source>
</evidence>
<evidence type="ECO:0000259" key="16">
    <source>
        <dbReference type="Pfam" id="PF01488"/>
    </source>
</evidence>
<feature type="binding site" evidence="9 11">
    <location>
        <begin position="49"/>
        <end position="52"/>
    </location>
    <ligand>
        <name>substrate</name>
    </ligand>
</feature>
<comment type="domain">
    <text evidence="9">Possesses an unusual extended V-shaped dimeric structure with each monomer consisting of three distinct domains arranged along a curved 'spinal' alpha-helix. The N-terminal catalytic domain specifically recognizes the glutamate moiety of the substrate. The second domain is the NADPH-binding domain, and the third C-terminal domain is responsible for dimerization.</text>
</comment>
<dbReference type="InterPro" id="IPR036291">
    <property type="entry name" value="NAD(P)-bd_dom_sf"/>
</dbReference>
<dbReference type="SUPFAM" id="SSF69742">
    <property type="entry name" value="Glutamyl tRNA-reductase catalytic, N-terminal domain"/>
    <property type="match status" value="1"/>
</dbReference>
<dbReference type="FunFam" id="3.30.460.30:FF:000001">
    <property type="entry name" value="Glutamyl-tRNA reductase"/>
    <property type="match status" value="1"/>
</dbReference>
<keyword evidence="5 9" id="KW-0560">Oxidoreductase</keyword>
<feature type="binding site" evidence="9 11">
    <location>
        <position position="117"/>
    </location>
    <ligand>
        <name>substrate</name>
    </ligand>
</feature>
<evidence type="ECO:0000256" key="4">
    <source>
        <dbReference type="ARBA" id="ARBA00022857"/>
    </source>
</evidence>
<comment type="subunit">
    <text evidence="9">Homodimer.</text>
</comment>
<feature type="binding site" evidence="9 12">
    <location>
        <begin position="186"/>
        <end position="191"/>
    </location>
    <ligand>
        <name>NADP(+)</name>
        <dbReference type="ChEBI" id="CHEBI:58349"/>
    </ligand>
</feature>
<reference evidence="18 19" key="1">
    <citation type="submission" date="2016-10" db="EMBL/GenBank/DDBJ databases">
        <authorList>
            <person name="de Groot N.N."/>
        </authorList>
    </citation>
    <scope>NUCLEOTIDE SEQUENCE [LARGE SCALE GENOMIC DNA]</scope>
    <source>
        <strain evidence="18">MBHS1</strain>
    </source>
</reference>
<dbReference type="RefSeq" id="WP_103921384.1">
    <property type="nucleotide sequence ID" value="NZ_FMSV02000540.1"/>
</dbReference>
<dbReference type="SUPFAM" id="SSF51735">
    <property type="entry name" value="NAD(P)-binding Rossmann-fold domains"/>
    <property type="match status" value="1"/>
</dbReference>
<evidence type="ECO:0000256" key="11">
    <source>
        <dbReference type="PIRSR" id="PIRSR000445-2"/>
    </source>
</evidence>
<comment type="pathway">
    <text evidence="1 9 14">Porphyrin-containing compound metabolism; protoporphyrin-IX biosynthesis; 5-aminolevulinate from L-glutamyl-tRNA(Glu): step 1/2.</text>
</comment>
<keyword evidence="19" id="KW-1185">Reference proteome</keyword>
<evidence type="ECO:0000256" key="6">
    <source>
        <dbReference type="ARBA" id="ARBA00023244"/>
    </source>
</evidence>
<dbReference type="PIRSF" id="PIRSF000445">
    <property type="entry name" value="4pyrrol_synth_GluRdtase"/>
    <property type="match status" value="1"/>
</dbReference>
<dbReference type="InterPro" id="IPR015895">
    <property type="entry name" value="4pyrrol_synth_GluRdtase_N"/>
</dbReference>
<dbReference type="EMBL" id="FMSV02000540">
    <property type="protein sequence ID" value="SEH07762.1"/>
    <property type="molecule type" value="Genomic_DNA"/>
</dbReference>
<dbReference type="Pfam" id="PF01488">
    <property type="entry name" value="Shikimate_DH"/>
    <property type="match status" value="1"/>
</dbReference>
<proteinExistence type="inferred from homology"/>
<dbReference type="PANTHER" id="PTHR43013">
    <property type="entry name" value="GLUTAMYL-TRNA REDUCTASE"/>
    <property type="match status" value="1"/>
</dbReference>
<keyword evidence="6 9" id="KW-0627">Porphyrin biosynthesis</keyword>
<evidence type="ECO:0000256" key="12">
    <source>
        <dbReference type="PIRSR" id="PIRSR000445-3"/>
    </source>
</evidence>
<dbReference type="Gene3D" id="3.30.460.30">
    <property type="entry name" value="Glutamyl-tRNA reductase, N-terminal domain"/>
    <property type="match status" value="1"/>
</dbReference>
<evidence type="ECO:0000256" key="5">
    <source>
        <dbReference type="ARBA" id="ARBA00023002"/>
    </source>
</evidence>
<dbReference type="InterPro" id="IPR036343">
    <property type="entry name" value="GluRdtase_N_sf"/>
</dbReference>
<dbReference type="Pfam" id="PF05201">
    <property type="entry name" value="GlutR_N"/>
    <property type="match status" value="1"/>
</dbReference>
<evidence type="ECO:0000256" key="3">
    <source>
        <dbReference type="ARBA" id="ARBA00012970"/>
    </source>
</evidence>
<evidence type="ECO:0000313" key="19">
    <source>
        <dbReference type="Proteomes" id="UP000236724"/>
    </source>
</evidence>
<gene>
    <name evidence="9 18" type="primary">hemA</name>
    <name evidence="18" type="ORF">MBHS_03647</name>
</gene>
<dbReference type="OrthoDB" id="110209at2"/>
<accession>A0A1H6FCF1</accession>
<dbReference type="GO" id="GO:0008883">
    <property type="term" value="F:glutamyl-tRNA reductase activity"/>
    <property type="evidence" value="ECO:0007669"/>
    <property type="project" value="UniProtKB-UniRule"/>
</dbReference>
<dbReference type="InterPro" id="IPR006151">
    <property type="entry name" value="Shikm_DH/Glu-tRNA_Rdtase"/>
</dbReference>
<dbReference type="GO" id="GO:0050661">
    <property type="term" value="F:NADP binding"/>
    <property type="evidence" value="ECO:0007669"/>
    <property type="project" value="InterPro"/>
</dbReference>
<dbReference type="InterPro" id="IPR018214">
    <property type="entry name" value="GluRdtase_CS"/>
</dbReference>
<protein>
    <recommendedName>
        <fullName evidence="8 9">Glutamyl-tRNA reductase</fullName>
        <shortName evidence="9">GluTR</shortName>
        <ecNumber evidence="3 9">1.2.1.70</ecNumber>
    </recommendedName>
</protein>
<comment type="miscellaneous">
    <text evidence="9">During catalysis, the active site Cys acts as a nucleophile attacking the alpha-carbonyl group of tRNA-bound glutamate with the formation of a thioester intermediate between enzyme and glutamate, and the concomitant release of tRNA(Glu). The thioester intermediate is finally reduced by direct hydride transfer from NADPH, to form the product GSA.</text>
</comment>
<dbReference type="SUPFAM" id="SSF69075">
    <property type="entry name" value="Glutamyl tRNA-reductase dimerization domain"/>
    <property type="match status" value="1"/>
</dbReference>
<evidence type="ECO:0000256" key="7">
    <source>
        <dbReference type="ARBA" id="ARBA00047464"/>
    </source>
</evidence>
<dbReference type="Proteomes" id="UP000236724">
    <property type="component" value="Unassembled WGS sequence"/>
</dbReference>
<dbReference type="InterPro" id="IPR036453">
    <property type="entry name" value="GluRdtase_dimer_dom_sf"/>
</dbReference>
<comment type="similarity">
    <text evidence="2 9 14">Belongs to the glutamyl-tRNA reductase family.</text>
</comment>
<dbReference type="Gene3D" id="3.40.50.720">
    <property type="entry name" value="NAD(P)-binding Rossmann-like Domain"/>
    <property type="match status" value="1"/>
</dbReference>